<dbReference type="PANTHER" id="PTHR11557">
    <property type="entry name" value="PORPHOBILINOGEN DEAMINASE"/>
    <property type="match status" value="1"/>
</dbReference>
<comment type="miscellaneous">
    <text evidence="8">The porphobilinogen subunits are added to the dipyrromethane group.</text>
</comment>
<dbReference type="PANTHER" id="PTHR11557:SF0">
    <property type="entry name" value="PORPHOBILINOGEN DEAMINASE"/>
    <property type="match status" value="1"/>
</dbReference>
<comment type="function">
    <text evidence="1 8">Tetrapolymerization of the monopyrrole PBG into the hydroxymethylbilane pre-uroporphyrinogen in several discrete steps.</text>
</comment>
<dbReference type="InterPro" id="IPR036803">
    <property type="entry name" value="Porphobilinogen_deaminase_C_sf"/>
</dbReference>
<feature type="domain" description="Porphobilinogen deaminase C-terminal" evidence="11">
    <location>
        <begin position="265"/>
        <end position="331"/>
    </location>
</feature>
<dbReference type="RefSeq" id="WP_164695097.1">
    <property type="nucleotide sequence ID" value="NZ_JAAIKB010000005.1"/>
</dbReference>
<gene>
    <name evidence="8 12" type="primary">hemC</name>
    <name evidence="12" type="ORF">G3576_14315</name>
</gene>
<evidence type="ECO:0000256" key="2">
    <source>
        <dbReference type="ARBA" id="ARBA00004735"/>
    </source>
</evidence>
<dbReference type="GO" id="GO:0005737">
    <property type="term" value="C:cytoplasm"/>
    <property type="evidence" value="ECO:0007669"/>
    <property type="project" value="UniProtKB-UniRule"/>
</dbReference>
<dbReference type="Pfam" id="PF01379">
    <property type="entry name" value="Porphobil_deam"/>
    <property type="match status" value="1"/>
</dbReference>
<dbReference type="PRINTS" id="PR00151">
    <property type="entry name" value="PORPHBDMNASE"/>
</dbReference>
<dbReference type="InterPro" id="IPR022418">
    <property type="entry name" value="Porphobilinogen_deaminase_C"/>
</dbReference>
<keyword evidence="13" id="KW-1185">Reference proteome</keyword>
<dbReference type="Proteomes" id="UP000475385">
    <property type="component" value="Unassembled WGS sequence"/>
</dbReference>
<feature type="domain" description="Porphobilinogen deaminase N-terminal" evidence="10">
    <location>
        <begin position="30"/>
        <end position="249"/>
    </location>
</feature>
<dbReference type="InterPro" id="IPR000860">
    <property type="entry name" value="HemC"/>
</dbReference>
<dbReference type="Gene3D" id="3.40.190.10">
    <property type="entry name" value="Periplasmic binding protein-like II"/>
    <property type="match status" value="2"/>
</dbReference>
<dbReference type="Pfam" id="PF03900">
    <property type="entry name" value="Porphobil_deamC"/>
    <property type="match status" value="1"/>
</dbReference>
<sequence>MSVAHPHAQSQPGAPHPHQAVKPHMRSLPLRVGTRGSPLALWQTRHFLHLITRFCPVLRDAKAFEEHAITTSGDRIQDKRLADIGGKGLFAKEIHEALADGRIDFAVHSLKDLETELPPGIVLACTLKREDARDALILGPDCHAPDPSDPFACLPAGAVIGTASVRRQSQILHARPDLKVEMIRGNVQTRLAKVRDPGGPTASLLALAGLRRLGLEAEAGVVIDPDAMVPAAGQGIVGVTVRADDVELHELLSAIEDREAKAVSSAERALLAALDGSCRTPIGGHARLLPDGRLHLTGLVARADGSFLLKRSLHGPAADAVRLGRELGDSLRRDSPADLFA</sequence>
<comment type="caution">
    <text evidence="12">The sequence shown here is derived from an EMBL/GenBank/DDBJ whole genome shotgun (WGS) entry which is preliminary data.</text>
</comment>
<proteinExistence type="inferred from homology"/>
<evidence type="ECO:0000256" key="9">
    <source>
        <dbReference type="SAM" id="MobiDB-lite"/>
    </source>
</evidence>
<accession>A0A6M1LLH2</accession>
<dbReference type="GO" id="GO:0006782">
    <property type="term" value="P:protoporphyrinogen IX biosynthetic process"/>
    <property type="evidence" value="ECO:0007669"/>
    <property type="project" value="UniProtKB-UniRule"/>
</dbReference>
<dbReference type="InterPro" id="IPR022417">
    <property type="entry name" value="Porphobilin_deaminase_N"/>
</dbReference>
<name>A0A6M1LLH2_9PROT</name>
<evidence type="ECO:0000259" key="10">
    <source>
        <dbReference type="Pfam" id="PF01379"/>
    </source>
</evidence>
<protein>
    <recommendedName>
        <fullName evidence="8">Porphobilinogen deaminase</fullName>
        <shortName evidence="8">PBG</shortName>
        <ecNumber evidence="8">2.5.1.61</ecNumber>
    </recommendedName>
    <alternativeName>
        <fullName evidence="8">Hydroxymethylbilane synthase</fullName>
        <shortName evidence="8">HMBS</shortName>
    </alternativeName>
    <alternativeName>
        <fullName evidence="8">Pre-uroporphyrinogen synthase</fullName>
    </alternativeName>
</protein>
<feature type="modified residue" description="S-(dipyrrolylmethanemethyl)cysteine" evidence="8">
    <location>
        <position position="278"/>
    </location>
</feature>
<evidence type="ECO:0000313" key="13">
    <source>
        <dbReference type="Proteomes" id="UP000475385"/>
    </source>
</evidence>
<evidence type="ECO:0000256" key="4">
    <source>
        <dbReference type="ARBA" id="ARBA00011245"/>
    </source>
</evidence>
<comment type="similarity">
    <text evidence="3 8">Belongs to the HMBS family.</text>
</comment>
<dbReference type="UniPathway" id="UPA00251">
    <property type="reaction ID" value="UER00319"/>
</dbReference>
<dbReference type="AlphaFoldDB" id="A0A6M1LLH2"/>
<dbReference type="GO" id="GO:0004418">
    <property type="term" value="F:hydroxymethylbilane synthase activity"/>
    <property type="evidence" value="ECO:0007669"/>
    <property type="project" value="UniProtKB-UniRule"/>
</dbReference>
<dbReference type="SUPFAM" id="SSF54782">
    <property type="entry name" value="Porphobilinogen deaminase (hydroxymethylbilane synthase), C-terminal domain"/>
    <property type="match status" value="1"/>
</dbReference>
<evidence type="ECO:0000256" key="5">
    <source>
        <dbReference type="ARBA" id="ARBA00022679"/>
    </source>
</evidence>
<dbReference type="EC" id="2.5.1.61" evidence="8"/>
<evidence type="ECO:0000256" key="6">
    <source>
        <dbReference type="ARBA" id="ARBA00023244"/>
    </source>
</evidence>
<reference evidence="12 13" key="1">
    <citation type="submission" date="2020-02" db="EMBL/GenBank/DDBJ databases">
        <authorList>
            <person name="Kim H.M."/>
            <person name="Jeon C.O."/>
        </authorList>
    </citation>
    <scope>NUCLEOTIDE SEQUENCE [LARGE SCALE GENOMIC DNA]</scope>
    <source>
        <strain evidence="12 13">PeD5</strain>
    </source>
</reference>
<dbReference type="NCBIfam" id="TIGR00212">
    <property type="entry name" value="hemC"/>
    <property type="match status" value="1"/>
</dbReference>
<dbReference type="EMBL" id="JAAIKB010000005">
    <property type="protein sequence ID" value="NGM21195.1"/>
    <property type="molecule type" value="Genomic_DNA"/>
</dbReference>
<evidence type="ECO:0000256" key="7">
    <source>
        <dbReference type="ARBA" id="ARBA00048169"/>
    </source>
</evidence>
<evidence type="ECO:0000256" key="1">
    <source>
        <dbReference type="ARBA" id="ARBA00002869"/>
    </source>
</evidence>
<organism evidence="12 13">
    <name type="scientific">Falsiroseomonas algicola</name>
    <dbReference type="NCBI Taxonomy" id="2716930"/>
    <lineage>
        <taxon>Bacteria</taxon>
        <taxon>Pseudomonadati</taxon>
        <taxon>Pseudomonadota</taxon>
        <taxon>Alphaproteobacteria</taxon>
        <taxon>Acetobacterales</taxon>
        <taxon>Roseomonadaceae</taxon>
        <taxon>Falsiroseomonas</taxon>
    </lineage>
</organism>
<evidence type="ECO:0000259" key="11">
    <source>
        <dbReference type="Pfam" id="PF03900"/>
    </source>
</evidence>
<feature type="region of interest" description="Disordered" evidence="9">
    <location>
        <begin position="1"/>
        <end position="23"/>
    </location>
</feature>
<comment type="cofactor">
    <cofactor evidence="8">
        <name>dipyrromethane</name>
        <dbReference type="ChEBI" id="CHEBI:60342"/>
    </cofactor>
    <text evidence="8">Binds 1 dipyrromethane group covalently.</text>
</comment>
<evidence type="ECO:0000313" key="12">
    <source>
        <dbReference type="EMBL" id="NGM21195.1"/>
    </source>
</evidence>
<comment type="pathway">
    <text evidence="2">Porphyrin-containing compound metabolism; protoporphyrin-IX biosynthesis; coproporphyrinogen-III from 5-aminolevulinate: step 2/4.</text>
</comment>
<reference evidence="12 13" key="2">
    <citation type="submission" date="2020-03" db="EMBL/GenBank/DDBJ databases">
        <title>Roseomonas stagni sp. nov., isolated from pond water in Japan.</title>
        <authorList>
            <person name="Furuhata K."/>
            <person name="Miyamoto H."/>
            <person name="Goto K."/>
        </authorList>
    </citation>
    <scope>NUCLEOTIDE SEQUENCE [LARGE SCALE GENOMIC DNA]</scope>
    <source>
        <strain evidence="12 13">PeD5</strain>
    </source>
</reference>
<evidence type="ECO:0000256" key="8">
    <source>
        <dbReference type="HAMAP-Rule" id="MF_00260"/>
    </source>
</evidence>
<keyword evidence="6 8" id="KW-0627">Porphyrin biosynthesis</keyword>
<dbReference type="PROSITE" id="PS00533">
    <property type="entry name" value="PORPHOBILINOGEN_DEAM"/>
    <property type="match status" value="1"/>
</dbReference>
<dbReference type="SUPFAM" id="SSF53850">
    <property type="entry name" value="Periplasmic binding protein-like II"/>
    <property type="match status" value="1"/>
</dbReference>
<dbReference type="FunFam" id="3.40.190.10:FF:000005">
    <property type="entry name" value="Porphobilinogen deaminase"/>
    <property type="match status" value="1"/>
</dbReference>
<dbReference type="Gene3D" id="3.30.160.40">
    <property type="entry name" value="Porphobilinogen deaminase, C-terminal domain"/>
    <property type="match status" value="1"/>
</dbReference>
<dbReference type="PIRSF" id="PIRSF001438">
    <property type="entry name" value="4pyrrol_synth_OHMeBilane_synth"/>
    <property type="match status" value="1"/>
</dbReference>
<keyword evidence="5 8" id="KW-0808">Transferase</keyword>
<dbReference type="InterPro" id="IPR022419">
    <property type="entry name" value="Porphobilin_deaminase_cofac_BS"/>
</dbReference>
<dbReference type="HAMAP" id="MF_00260">
    <property type="entry name" value="Porphobil_deam"/>
    <property type="match status" value="1"/>
</dbReference>
<comment type="subunit">
    <text evidence="4 8">Monomer.</text>
</comment>
<comment type="catalytic activity">
    <reaction evidence="7 8">
        <text>4 porphobilinogen + H2O = hydroxymethylbilane + 4 NH4(+)</text>
        <dbReference type="Rhea" id="RHEA:13185"/>
        <dbReference type="ChEBI" id="CHEBI:15377"/>
        <dbReference type="ChEBI" id="CHEBI:28938"/>
        <dbReference type="ChEBI" id="CHEBI:57845"/>
        <dbReference type="ChEBI" id="CHEBI:58126"/>
        <dbReference type="EC" id="2.5.1.61"/>
    </reaction>
</comment>
<evidence type="ECO:0000256" key="3">
    <source>
        <dbReference type="ARBA" id="ARBA00005638"/>
    </source>
</evidence>